<sequence>MDAGTAQTAGHALLTAVNDLNAAVDASPEDITTEILRATQSVVSKMQKAVRHMNAPHPKFEAELQEEIAKVEPRIAQGTVTKAEADHLHSLEARAHGHTEKGGVAAAAQSIAARRERQLSLSSASGSVTSLTSGRSRANSRNFTLSLRPVDAPNMPKIGKDTVTLEKPDTSQSHEASADKGGSLNHVSNTSSHPVETDPEHPKEDFVNEQDVGETEKP</sequence>
<gene>
    <name evidence="2" type="ORF">PTTW11_09006</name>
</gene>
<feature type="compositionally biased region" description="Low complexity" evidence="1">
    <location>
        <begin position="119"/>
        <end position="134"/>
    </location>
</feature>
<protein>
    <submittedName>
        <fullName evidence="2">Uncharacterized protein</fullName>
    </submittedName>
</protein>
<dbReference type="EMBL" id="HG992984">
    <property type="protein sequence ID" value="CAE7202273.1"/>
    <property type="molecule type" value="Genomic_DNA"/>
</dbReference>
<evidence type="ECO:0000256" key="1">
    <source>
        <dbReference type="SAM" id="MobiDB-lite"/>
    </source>
</evidence>
<proteinExistence type="predicted"/>
<evidence type="ECO:0000313" key="2">
    <source>
        <dbReference type="EMBL" id="CAE7202273.1"/>
    </source>
</evidence>
<feature type="compositionally biased region" description="Polar residues" evidence="1">
    <location>
        <begin position="135"/>
        <end position="145"/>
    </location>
</feature>
<feature type="compositionally biased region" description="Basic and acidic residues" evidence="1">
    <location>
        <begin position="195"/>
        <end position="206"/>
    </location>
</feature>
<feature type="region of interest" description="Disordered" evidence="1">
    <location>
        <begin position="118"/>
        <end position="218"/>
    </location>
</feature>
<dbReference type="AlphaFoldDB" id="A0A6S6WBV5"/>
<feature type="compositionally biased region" description="Basic and acidic residues" evidence="1">
    <location>
        <begin position="158"/>
        <end position="169"/>
    </location>
</feature>
<accession>A0A6S6WBV5</accession>
<name>A0A6S6WBV5_9PLEO</name>
<dbReference type="Proteomes" id="UP000472372">
    <property type="component" value="Chromosome 8"/>
</dbReference>
<feature type="compositionally biased region" description="Polar residues" evidence="1">
    <location>
        <begin position="185"/>
        <end position="194"/>
    </location>
</feature>
<organism evidence="2 3">
    <name type="scientific">Pyrenophora teres f. teres</name>
    <dbReference type="NCBI Taxonomy" id="97479"/>
    <lineage>
        <taxon>Eukaryota</taxon>
        <taxon>Fungi</taxon>
        <taxon>Dikarya</taxon>
        <taxon>Ascomycota</taxon>
        <taxon>Pezizomycotina</taxon>
        <taxon>Dothideomycetes</taxon>
        <taxon>Pleosporomycetidae</taxon>
        <taxon>Pleosporales</taxon>
        <taxon>Pleosporineae</taxon>
        <taxon>Pleosporaceae</taxon>
        <taxon>Pyrenophora</taxon>
    </lineage>
</organism>
<evidence type="ECO:0000313" key="3">
    <source>
        <dbReference type="Proteomes" id="UP000472372"/>
    </source>
</evidence>
<feature type="compositionally biased region" description="Acidic residues" evidence="1">
    <location>
        <begin position="207"/>
        <end position="218"/>
    </location>
</feature>
<reference evidence="2" key="1">
    <citation type="submission" date="2021-02" db="EMBL/GenBank/DDBJ databases">
        <authorList>
            <person name="Syme A R."/>
            <person name="Syme A R."/>
            <person name="Moolhuijzen P."/>
        </authorList>
    </citation>
    <scope>NUCLEOTIDE SEQUENCE</scope>
    <source>
        <strain evidence="2">W1-1</strain>
    </source>
</reference>